<evidence type="ECO:0000313" key="2">
    <source>
        <dbReference type="Proteomes" id="UP001177021"/>
    </source>
</evidence>
<reference evidence="1" key="1">
    <citation type="submission" date="2023-10" db="EMBL/GenBank/DDBJ databases">
        <authorList>
            <person name="Rodriguez Cubillos JULIANA M."/>
            <person name="De Vega J."/>
        </authorList>
    </citation>
    <scope>NUCLEOTIDE SEQUENCE</scope>
</reference>
<gene>
    <name evidence="1" type="ORF">MILVUS5_LOCUS34205</name>
</gene>
<name>A0ACB0LL46_TRIPR</name>
<organism evidence="1 2">
    <name type="scientific">Trifolium pratense</name>
    <name type="common">Red clover</name>
    <dbReference type="NCBI Taxonomy" id="57577"/>
    <lineage>
        <taxon>Eukaryota</taxon>
        <taxon>Viridiplantae</taxon>
        <taxon>Streptophyta</taxon>
        <taxon>Embryophyta</taxon>
        <taxon>Tracheophyta</taxon>
        <taxon>Spermatophyta</taxon>
        <taxon>Magnoliopsida</taxon>
        <taxon>eudicotyledons</taxon>
        <taxon>Gunneridae</taxon>
        <taxon>Pentapetalae</taxon>
        <taxon>rosids</taxon>
        <taxon>fabids</taxon>
        <taxon>Fabales</taxon>
        <taxon>Fabaceae</taxon>
        <taxon>Papilionoideae</taxon>
        <taxon>50 kb inversion clade</taxon>
        <taxon>NPAAA clade</taxon>
        <taxon>Hologalegina</taxon>
        <taxon>IRL clade</taxon>
        <taxon>Trifolieae</taxon>
        <taxon>Trifolium</taxon>
    </lineage>
</organism>
<protein>
    <submittedName>
        <fullName evidence="1">Uncharacterized protein</fullName>
    </submittedName>
</protein>
<accession>A0ACB0LL46</accession>
<proteinExistence type="predicted"/>
<dbReference type="Proteomes" id="UP001177021">
    <property type="component" value="Unassembled WGS sequence"/>
</dbReference>
<sequence>MDEGYTIDHIVEYGNYGDGNGQLQALASEPPPLLTMPTVIAAFVQLPLLVGCGASLLLEDRNSSYEKQAIPNQTLKGFDKIDLIKEEVEQACPGIVFYADIIPFPLLCIVDLFFLTSCF</sequence>
<dbReference type="EMBL" id="CASHSV030000615">
    <property type="protein sequence ID" value="CAJ2670123.1"/>
    <property type="molecule type" value="Genomic_DNA"/>
</dbReference>
<comment type="caution">
    <text evidence="1">The sequence shown here is derived from an EMBL/GenBank/DDBJ whole genome shotgun (WGS) entry which is preliminary data.</text>
</comment>
<evidence type="ECO:0000313" key="1">
    <source>
        <dbReference type="EMBL" id="CAJ2670123.1"/>
    </source>
</evidence>
<keyword evidence="2" id="KW-1185">Reference proteome</keyword>